<reference evidence="2 3" key="1">
    <citation type="submission" date="2017-06" db="EMBL/GenBank/DDBJ databases">
        <authorList>
            <person name="Kim H.J."/>
            <person name="Triplett B.A."/>
        </authorList>
    </citation>
    <scope>NUCLEOTIDE SEQUENCE [LARGE SCALE GENOMIC DNA]</scope>
    <source>
        <strain evidence="2 3">CGMCC 4.2132</strain>
    </source>
</reference>
<protein>
    <submittedName>
        <fullName evidence="2">Uncharacterized protein</fullName>
    </submittedName>
</protein>
<evidence type="ECO:0000256" key="1">
    <source>
        <dbReference type="SAM" id="SignalP"/>
    </source>
</evidence>
<dbReference type="OrthoDB" id="3541971at2"/>
<keyword evidence="1" id="KW-0732">Signal</keyword>
<evidence type="ECO:0000313" key="3">
    <source>
        <dbReference type="Proteomes" id="UP000198282"/>
    </source>
</evidence>
<gene>
    <name evidence="2" type="ORF">SAMN05216276_103865</name>
</gene>
<proteinExistence type="predicted"/>
<sequence>MARKIIISAVALLVLTPAARADADAPWGDPVRAVNALLAKGSGLTFKETGTVGMHYRDAGSTPTGTFRYNGGYIIRTKGAANLSRSGVVASKMTRTLEFDSGWRNLREQAAQGDPWAFDMNAQQQAHYKISVKGYSYASGPLYKPKVPAGKTWARLGKLPGADAAYGDQVINVFEPGTLKALMARSKRGDMLTFADDAHGKRHRVPFYNGNATFAQLFALSPTFRKVLGGRLLPEYRNIRIFWSMTFTKEGLPIQVTSGWERLDKSFPQQNGNLSTWYGFGPHAAIAPPPATRVATPNRQPLGDDRIDAFMRPFG</sequence>
<dbReference type="Proteomes" id="UP000198282">
    <property type="component" value="Unassembled WGS sequence"/>
</dbReference>
<dbReference type="AlphaFoldDB" id="A0A239M765"/>
<organism evidence="2 3">
    <name type="scientific">Streptosporangium subroseum</name>
    <dbReference type="NCBI Taxonomy" id="106412"/>
    <lineage>
        <taxon>Bacteria</taxon>
        <taxon>Bacillati</taxon>
        <taxon>Actinomycetota</taxon>
        <taxon>Actinomycetes</taxon>
        <taxon>Streptosporangiales</taxon>
        <taxon>Streptosporangiaceae</taxon>
        <taxon>Streptosporangium</taxon>
    </lineage>
</organism>
<evidence type="ECO:0000313" key="2">
    <source>
        <dbReference type="EMBL" id="SNT38595.1"/>
    </source>
</evidence>
<feature type="signal peptide" evidence="1">
    <location>
        <begin position="1"/>
        <end position="23"/>
    </location>
</feature>
<name>A0A239M765_9ACTN</name>
<feature type="chain" id="PRO_5012082734" evidence="1">
    <location>
        <begin position="24"/>
        <end position="315"/>
    </location>
</feature>
<accession>A0A239M765</accession>
<dbReference type="EMBL" id="FZOD01000038">
    <property type="protein sequence ID" value="SNT38595.1"/>
    <property type="molecule type" value="Genomic_DNA"/>
</dbReference>
<keyword evidence="3" id="KW-1185">Reference proteome</keyword>